<dbReference type="EMBL" id="KB456268">
    <property type="protein sequence ID" value="EMF09864.1"/>
    <property type="molecule type" value="Genomic_DNA"/>
</dbReference>
<dbReference type="RefSeq" id="XP_016757985.1">
    <property type="nucleotide sequence ID" value="XM_016906515.1"/>
</dbReference>
<proteinExistence type="predicted"/>
<dbReference type="HOGENOM" id="CLU_2924193_0_0_1"/>
<dbReference type="Proteomes" id="UP000016931">
    <property type="component" value="Unassembled WGS sequence"/>
</dbReference>
<dbReference type="AlphaFoldDB" id="M3CYX7"/>
<organism evidence="2 3">
    <name type="scientific">Sphaerulina musiva (strain SO2202)</name>
    <name type="common">Poplar stem canker fungus</name>
    <name type="synonym">Septoria musiva</name>
    <dbReference type="NCBI Taxonomy" id="692275"/>
    <lineage>
        <taxon>Eukaryota</taxon>
        <taxon>Fungi</taxon>
        <taxon>Dikarya</taxon>
        <taxon>Ascomycota</taxon>
        <taxon>Pezizomycotina</taxon>
        <taxon>Dothideomycetes</taxon>
        <taxon>Dothideomycetidae</taxon>
        <taxon>Mycosphaerellales</taxon>
        <taxon>Mycosphaerellaceae</taxon>
        <taxon>Sphaerulina</taxon>
    </lineage>
</organism>
<feature type="region of interest" description="Disordered" evidence="1">
    <location>
        <begin position="1"/>
        <end position="61"/>
    </location>
</feature>
<dbReference type="GeneID" id="27903652"/>
<gene>
    <name evidence="2" type="ORF">SEPMUDRAFT_150974</name>
</gene>
<accession>M3CYX7</accession>
<evidence type="ECO:0000313" key="3">
    <source>
        <dbReference type="Proteomes" id="UP000016931"/>
    </source>
</evidence>
<protein>
    <submittedName>
        <fullName evidence="2">Uncharacterized protein</fullName>
    </submittedName>
</protein>
<evidence type="ECO:0000256" key="1">
    <source>
        <dbReference type="SAM" id="MobiDB-lite"/>
    </source>
</evidence>
<feature type="compositionally biased region" description="Basic and acidic residues" evidence="1">
    <location>
        <begin position="25"/>
        <end position="55"/>
    </location>
</feature>
<evidence type="ECO:0000313" key="2">
    <source>
        <dbReference type="EMBL" id="EMF09864.1"/>
    </source>
</evidence>
<sequence>MDGERSPGSRRVLHRATDSLPWPHTDPRWAQDASKMESRWVQERGKMRPEWDQSRSKMRAR</sequence>
<name>M3CYX7_SPHMS</name>
<keyword evidence="3" id="KW-1185">Reference proteome</keyword>
<reference evidence="2 3" key="1">
    <citation type="journal article" date="2012" name="PLoS Pathog.">
        <title>Diverse lifestyles and strategies of plant pathogenesis encoded in the genomes of eighteen Dothideomycetes fungi.</title>
        <authorList>
            <person name="Ohm R.A."/>
            <person name="Feau N."/>
            <person name="Henrissat B."/>
            <person name="Schoch C.L."/>
            <person name="Horwitz B.A."/>
            <person name="Barry K.W."/>
            <person name="Condon B.J."/>
            <person name="Copeland A.C."/>
            <person name="Dhillon B."/>
            <person name="Glaser F."/>
            <person name="Hesse C.N."/>
            <person name="Kosti I."/>
            <person name="LaButti K."/>
            <person name="Lindquist E.A."/>
            <person name="Lucas S."/>
            <person name="Salamov A.A."/>
            <person name="Bradshaw R.E."/>
            <person name="Ciuffetti L."/>
            <person name="Hamelin R.C."/>
            <person name="Kema G.H.J."/>
            <person name="Lawrence C."/>
            <person name="Scott J.A."/>
            <person name="Spatafora J.W."/>
            <person name="Turgeon B.G."/>
            <person name="de Wit P.J.G.M."/>
            <person name="Zhong S."/>
            <person name="Goodwin S.B."/>
            <person name="Grigoriev I.V."/>
        </authorList>
    </citation>
    <scope>NUCLEOTIDE SEQUENCE [LARGE SCALE GENOMIC DNA]</scope>
    <source>
        <strain evidence="2 3">SO2202</strain>
    </source>
</reference>